<accession>A0ABS1NP74</accession>
<dbReference type="EMBL" id="JAERRF010000034">
    <property type="protein sequence ID" value="MBL1101915.1"/>
    <property type="molecule type" value="Genomic_DNA"/>
</dbReference>
<reference evidence="7 8" key="1">
    <citation type="submission" date="2021-01" db="EMBL/GenBank/DDBJ databases">
        <title>WGS of actinomycetes isolated from Thailand.</title>
        <authorList>
            <person name="Thawai C."/>
        </authorList>
    </citation>
    <scope>NUCLEOTIDE SEQUENCE [LARGE SCALE GENOMIC DNA]</scope>
    <source>
        <strain evidence="7 8">CA1R205</strain>
    </source>
</reference>
<dbReference type="SUPFAM" id="SSF102114">
    <property type="entry name" value="Radical SAM enzymes"/>
    <property type="match status" value="1"/>
</dbReference>
<keyword evidence="8" id="KW-1185">Reference proteome</keyword>
<dbReference type="PANTHER" id="PTHR22960:SF0">
    <property type="entry name" value="MOLYBDENUM COFACTOR BIOSYNTHESIS PROTEIN 1"/>
    <property type="match status" value="1"/>
</dbReference>
<evidence type="ECO:0000259" key="6">
    <source>
        <dbReference type="PROSITE" id="PS51918"/>
    </source>
</evidence>
<keyword evidence="2" id="KW-0479">Metal-binding</keyword>
<dbReference type="RefSeq" id="WP_201881883.1">
    <property type="nucleotide sequence ID" value="NZ_JAERRF010000034.1"/>
</dbReference>
<organism evidence="7 8">
    <name type="scientific">Streptomyces coffeae</name>
    <dbReference type="NCBI Taxonomy" id="621382"/>
    <lineage>
        <taxon>Bacteria</taxon>
        <taxon>Bacillati</taxon>
        <taxon>Actinomycetota</taxon>
        <taxon>Actinomycetes</taxon>
        <taxon>Kitasatosporales</taxon>
        <taxon>Streptomycetaceae</taxon>
        <taxon>Streptomyces</taxon>
    </lineage>
</organism>
<proteinExistence type="predicted"/>
<dbReference type="SFLD" id="SFLDG01067">
    <property type="entry name" value="SPASM/twitch_domain_containing"/>
    <property type="match status" value="1"/>
</dbReference>
<dbReference type="Proteomes" id="UP000634229">
    <property type="component" value="Unassembled WGS sequence"/>
</dbReference>
<feature type="domain" description="Radical SAM core" evidence="6">
    <location>
        <begin position="8"/>
        <end position="244"/>
    </location>
</feature>
<dbReference type="PANTHER" id="PTHR22960">
    <property type="entry name" value="MOLYBDOPTERIN COFACTOR SYNTHESIS PROTEIN A"/>
    <property type="match status" value="1"/>
</dbReference>
<keyword evidence="5" id="KW-0501">Molybdenum cofactor biosynthesis</keyword>
<dbReference type="InterPro" id="IPR007197">
    <property type="entry name" value="rSAM"/>
</dbReference>
<evidence type="ECO:0000256" key="2">
    <source>
        <dbReference type="ARBA" id="ARBA00022723"/>
    </source>
</evidence>
<dbReference type="InterPro" id="IPR058240">
    <property type="entry name" value="rSAM_sf"/>
</dbReference>
<name>A0ABS1NP74_9ACTN</name>
<dbReference type="SFLD" id="SFLDS00029">
    <property type="entry name" value="Radical_SAM"/>
    <property type="match status" value="1"/>
</dbReference>
<dbReference type="CDD" id="cd01335">
    <property type="entry name" value="Radical_SAM"/>
    <property type="match status" value="1"/>
</dbReference>
<keyword evidence="4" id="KW-0411">Iron-sulfur</keyword>
<protein>
    <submittedName>
        <fullName evidence="7">Radical SAM protein</fullName>
    </submittedName>
</protein>
<evidence type="ECO:0000313" key="7">
    <source>
        <dbReference type="EMBL" id="MBL1101915.1"/>
    </source>
</evidence>
<dbReference type="SMART" id="SM00729">
    <property type="entry name" value="Elp3"/>
    <property type="match status" value="1"/>
</dbReference>
<dbReference type="InterPro" id="IPR013785">
    <property type="entry name" value="Aldolase_TIM"/>
</dbReference>
<dbReference type="PROSITE" id="PS51918">
    <property type="entry name" value="RADICAL_SAM"/>
    <property type="match status" value="1"/>
</dbReference>
<dbReference type="Gene3D" id="3.20.20.70">
    <property type="entry name" value="Aldolase class I"/>
    <property type="match status" value="1"/>
</dbReference>
<comment type="caution">
    <text evidence="7">The sequence shown here is derived from an EMBL/GenBank/DDBJ whole genome shotgun (WGS) entry which is preliminary data.</text>
</comment>
<sequence length="354" mass="38719">MDVSDGGEKRMRLPQFRVTVNSRCGRACFFCRPSGEAVSTASGCELRPDDLLRVAQVVRDHGVDSIKLTGGDPALYEPLTDVVRRLRDEAGFTDVEVISRHPLIGDRAQELADAGVTLFNISLDTLDPALHHEVCGVDDHAEVIGALERCVATSVPVKVNVVVMEGINDHEVPQLAEFCEGLGVASMKLLDIIKDLGEGAKSFTRRLRIKRGRNLSELYVPLERLAAELRLRAVNEQVRQQGGLGHPMSVFTMPSGMEVVVKDSTAGAWYGSVCRGCSFFPCHDALMALRLTSDLRMQFCLLREDVTVDLAPFLASGTAGEMEARVQAALEVYEDAQFRPGASTPQQLLEVGRR</sequence>
<gene>
    <name evidence="7" type="ORF">JK363_35840</name>
</gene>
<evidence type="ECO:0000256" key="5">
    <source>
        <dbReference type="ARBA" id="ARBA00023150"/>
    </source>
</evidence>
<evidence type="ECO:0000256" key="1">
    <source>
        <dbReference type="ARBA" id="ARBA00022691"/>
    </source>
</evidence>
<evidence type="ECO:0000256" key="4">
    <source>
        <dbReference type="ARBA" id="ARBA00023014"/>
    </source>
</evidence>
<keyword evidence="3" id="KW-0408">Iron</keyword>
<dbReference type="Pfam" id="PF04055">
    <property type="entry name" value="Radical_SAM"/>
    <property type="match status" value="1"/>
</dbReference>
<evidence type="ECO:0000256" key="3">
    <source>
        <dbReference type="ARBA" id="ARBA00023004"/>
    </source>
</evidence>
<keyword evidence="1" id="KW-0949">S-adenosyl-L-methionine</keyword>
<dbReference type="InterPro" id="IPR050105">
    <property type="entry name" value="MoCo_biosynth_MoaA/MoaC"/>
</dbReference>
<evidence type="ECO:0000313" key="8">
    <source>
        <dbReference type="Proteomes" id="UP000634229"/>
    </source>
</evidence>
<dbReference type="InterPro" id="IPR006638">
    <property type="entry name" value="Elp3/MiaA/NifB-like_rSAM"/>
</dbReference>